<dbReference type="Proteomes" id="UP001054837">
    <property type="component" value="Unassembled WGS sequence"/>
</dbReference>
<name>A0AAV4X838_9ARAC</name>
<feature type="region of interest" description="Disordered" evidence="2">
    <location>
        <begin position="49"/>
        <end position="71"/>
    </location>
</feature>
<protein>
    <submittedName>
        <fullName evidence="3">Uncharacterized protein</fullName>
    </submittedName>
</protein>
<proteinExistence type="predicted"/>
<comment type="caution">
    <text evidence="3">The sequence shown here is derived from an EMBL/GenBank/DDBJ whole genome shotgun (WGS) entry which is preliminary data.</text>
</comment>
<dbReference type="EMBL" id="BPLQ01015716">
    <property type="protein sequence ID" value="GIY90653.1"/>
    <property type="molecule type" value="Genomic_DNA"/>
</dbReference>
<evidence type="ECO:0000256" key="1">
    <source>
        <dbReference type="SAM" id="Coils"/>
    </source>
</evidence>
<gene>
    <name evidence="3" type="ORF">CDAR_167141</name>
</gene>
<dbReference type="AlphaFoldDB" id="A0AAV4X838"/>
<organism evidence="3 4">
    <name type="scientific">Caerostris darwini</name>
    <dbReference type="NCBI Taxonomy" id="1538125"/>
    <lineage>
        <taxon>Eukaryota</taxon>
        <taxon>Metazoa</taxon>
        <taxon>Ecdysozoa</taxon>
        <taxon>Arthropoda</taxon>
        <taxon>Chelicerata</taxon>
        <taxon>Arachnida</taxon>
        <taxon>Araneae</taxon>
        <taxon>Araneomorphae</taxon>
        <taxon>Entelegynae</taxon>
        <taxon>Araneoidea</taxon>
        <taxon>Araneidae</taxon>
        <taxon>Caerostris</taxon>
    </lineage>
</organism>
<evidence type="ECO:0000313" key="4">
    <source>
        <dbReference type="Proteomes" id="UP001054837"/>
    </source>
</evidence>
<evidence type="ECO:0000256" key="2">
    <source>
        <dbReference type="SAM" id="MobiDB-lite"/>
    </source>
</evidence>
<sequence length="71" mass="8460">MKNWNIPVQRLEEQNQNNLTAEELKEKQQKAEERRQTILEEKCRVARQAQKMFNKSDEQNGEGEEKENQAS</sequence>
<accession>A0AAV4X838</accession>
<keyword evidence="1" id="KW-0175">Coiled coil</keyword>
<keyword evidence="4" id="KW-1185">Reference proteome</keyword>
<evidence type="ECO:0000313" key="3">
    <source>
        <dbReference type="EMBL" id="GIY90653.1"/>
    </source>
</evidence>
<feature type="coiled-coil region" evidence="1">
    <location>
        <begin position="10"/>
        <end position="41"/>
    </location>
</feature>
<reference evidence="3 4" key="1">
    <citation type="submission" date="2021-06" db="EMBL/GenBank/DDBJ databases">
        <title>Caerostris darwini draft genome.</title>
        <authorList>
            <person name="Kono N."/>
            <person name="Arakawa K."/>
        </authorList>
    </citation>
    <scope>NUCLEOTIDE SEQUENCE [LARGE SCALE GENOMIC DNA]</scope>
</reference>